<feature type="transmembrane region" description="Helical" evidence="2">
    <location>
        <begin position="244"/>
        <end position="264"/>
    </location>
</feature>
<dbReference type="GO" id="GO:0016747">
    <property type="term" value="F:acyltransferase activity, transferring groups other than amino-acyl groups"/>
    <property type="evidence" value="ECO:0007669"/>
    <property type="project" value="InterPro"/>
</dbReference>
<protein>
    <recommendedName>
        <fullName evidence="3">Acyltransferase 3 domain-containing protein</fullName>
    </recommendedName>
</protein>
<dbReference type="PANTHER" id="PTHR37312:SF1">
    <property type="entry name" value="MEMBRANE-BOUND ACYLTRANSFERASE YKRP-RELATED"/>
    <property type="match status" value="1"/>
</dbReference>
<reference evidence="5" key="1">
    <citation type="submission" date="2018-07" db="EMBL/GenBank/DDBJ databases">
        <title>Streptacidiphilus bronchialis DSM 106435 chromosome.</title>
        <authorList>
            <person name="Batra D."/>
            <person name="Gulvik C.A."/>
        </authorList>
    </citation>
    <scope>NUCLEOTIDE SEQUENCE [LARGE SCALE GENOMIC DNA]</scope>
    <source>
        <strain evidence="5">DSM 106435</strain>
    </source>
</reference>
<keyword evidence="2" id="KW-1133">Transmembrane helix</keyword>
<organism evidence="4 5">
    <name type="scientific">Peterkaempfera bronchialis</name>
    <dbReference type="NCBI Taxonomy" id="2126346"/>
    <lineage>
        <taxon>Bacteria</taxon>
        <taxon>Bacillati</taxon>
        <taxon>Actinomycetota</taxon>
        <taxon>Actinomycetes</taxon>
        <taxon>Kitasatosporales</taxon>
        <taxon>Streptomycetaceae</taxon>
        <taxon>Peterkaempfera</taxon>
    </lineage>
</organism>
<dbReference type="OrthoDB" id="6623990at2"/>
<feature type="transmembrane region" description="Helical" evidence="2">
    <location>
        <begin position="100"/>
        <end position="118"/>
    </location>
</feature>
<feature type="compositionally biased region" description="Polar residues" evidence="1">
    <location>
        <begin position="14"/>
        <end position="28"/>
    </location>
</feature>
<dbReference type="KEGG" id="stri:C7M71_012380"/>
<dbReference type="PANTHER" id="PTHR37312">
    <property type="entry name" value="MEMBRANE-BOUND ACYLTRANSFERASE YKRP-RELATED"/>
    <property type="match status" value="1"/>
</dbReference>
<name>A0A345SWL6_9ACTN</name>
<feature type="region of interest" description="Disordered" evidence="1">
    <location>
        <begin position="1"/>
        <end position="62"/>
    </location>
</feature>
<dbReference type="InterPro" id="IPR052734">
    <property type="entry name" value="Nod_factor_acetyltransferase"/>
</dbReference>
<feature type="transmembrane region" description="Helical" evidence="2">
    <location>
        <begin position="317"/>
        <end position="335"/>
    </location>
</feature>
<evidence type="ECO:0000259" key="3">
    <source>
        <dbReference type="Pfam" id="PF01757"/>
    </source>
</evidence>
<feature type="transmembrane region" description="Helical" evidence="2">
    <location>
        <begin position="289"/>
        <end position="310"/>
    </location>
</feature>
<keyword evidence="2" id="KW-0812">Transmembrane</keyword>
<feature type="transmembrane region" description="Helical" evidence="2">
    <location>
        <begin position="190"/>
        <end position="207"/>
    </location>
</feature>
<evidence type="ECO:0000313" key="4">
    <source>
        <dbReference type="EMBL" id="AXI78121.1"/>
    </source>
</evidence>
<dbReference type="Pfam" id="PF01757">
    <property type="entry name" value="Acyl_transf_3"/>
    <property type="match status" value="1"/>
</dbReference>
<keyword evidence="5" id="KW-1185">Reference proteome</keyword>
<dbReference type="AlphaFoldDB" id="A0A345SWL6"/>
<dbReference type="InterPro" id="IPR002656">
    <property type="entry name" value="Acyl_transf_3_dom"/>
</dbReference>
<dbReference type="EMBL" id="CP031264">
    <property type="protein sequence ID" value="AXI78121.1"/>
    <property type="molecule type" value="Genomic_DNA"/>
</dbReference>
<proteinExistence type="predicted"/>
<feature type="transmembrane region" description="Helical" evidence="2">
    <location>
        <begin position="130"/>
        <end position="151"/>
    </location>
</feature>
<evidence type="ECO:0000256" key="1">
    <source>
        <dbReference type="SAM" id="MobiDB-lite"/>
    </source>
</evidence>
<feature type="transmembrane region" description="Helical" evidence="2">
    <location>
        <begin position="355"/>
        <end position="377"/>
    </location>
</feature>
<feature type="transmembrane region" description="Helical" evidence="2">
    <location>
        <begin position="163"/>
        <end position="183"/>
    </location>
</feature>
<evidence type="ECO:0000313" key="5">
    <source>
        <dbReference type="Proteomes" id="UP000249340"/>
    </source>
</evidence>
<evidence type="ECO:0000256" key="2">
    <source>
        <dbReference type="SAM" id="Phobius"/>
    </source>
</evidence>
<feature type="domain" description="Acyltransferase 3" evidence="3">
    <location>
        <begin position="66"/>
        <end position="368"/>
    </location>
</feature>
<dbReference type="Proteomes" id="UP000249340">
    <property type="component" value="Chromosome"/>
</dbReference>
<keyword evidence="2" id="KW-0472">Membrane</keyword>
<accession>A0A345SWL6</accession>
<sequence length="391" mass="43306">MPAPPARLTCPDDLSTTGAGRTSPQRFSSADRPGRPGSISPVETSLTAPARPATASSDPARAGRDPYFDNAKFLLLTLVVLGHTWSASRLGQDSTAVKAAYAWVYLFHMPAFILLSGYFSRGFTARPDQLARLISGVLVPYLAFECLYSLFRSQVLGQRHVDISLLDPWYAAWFLVALFLWRLSAPLWRAVRYPFAVAVLISVLSGTTDNGNILSFGRVLQFLPFFVLGLQLRPEHFERLRTRRVRIGAAVLLAALVAGSYAVVPHARTLDWLSRERSYQELHSSLPHYLLLDAALLVGSLLACAAFLALVPTRTTWFTALGTRTMYAYLLHPMLVKLAQYQGWYDGLHSPVGELAVTAAALVAATLLMTAPVRWALRWLVEPRLRWLVRA</sequence>
<gene>
    <name evidence="4" type="ORF">C7M71_012380</name>
</gene>